<dbReference type="PANTHER" id="PTHR33938:SF8">
    <property type="entry name" value="CARBOXYLIC ESTER HYDROLASE"/>
    <property type="match status" value="1"/>
</dbReference>
<dbReference type="EMBL" id="ML977165">
    <property type="protein sequence ID" value="KAF1984843.1"/>
    <property type="molecule type" value="Genomic_DNA"/>
</dbReference>
<proteinExistence type="inferred from homology"/>
<evidence type="ECO:0000256" key="4">
    <source>
        <dbReference type="ARBA" id="ARBA00023157"/>
    </source>
</evidence>
<evidence type="ECO:0000256" key="1">
    <source>
        <dbReference type="ARBA" id="ARBA00022487"/>
    </source>
</evidence>
<gene>
    <name evidence="6" type="ORF">K402DRAFT_422461</name>
</gene>
<reference evidence="6" key="1">
    <citation type="journal article" date="2020" name="Stud. Mycol.">
        <title>101 Dothideomycetes genomes: a test case for predicting lifestyles and emergence of pathogens.</title>
        <authorList>
            <person name="Haridas S."/>
            <person name="Albert R."/>
            <person name="Binder M."/>
            <person name="Bloem J."/>
            <person name="Labutti K."/>
            <person name="Salamov A."/>
            <person name="Andreopoulos B."/>
            <person name="Baker S."/>
            <person name="Barry K."/>
            <person name="Bills G."/>
            <person name="Bluhm B."/>
            <person name="Cannon C."/>
            <person name="Castanera R."/>
            <person name="Culley D."/>
            <person name="Daum C."/>
            <person name="Ezra D."/>
            <person name="Gonzalez J."/>
            <person name="Henrissat B."/>
            <person name="Kuo A."/>
            <person name="Liang C."/>
            <person name="Lipzen A."/>
            <person name="Lutzoni F."/>
            <person name="Magnuson J."/>
            <person name="Mondo S."/>
            <person name="Nolan M."/>
            <person name="Ohm R."/>
            <person name="Pangilinan J."/>
            <person name="Park H.-J."/>
            <person name="Ramirez L."/>
            <person name="Alfaro M."/>
            <person name="Sun H."/>
            <person name="Tritt A."/>
            <person name="Yoshinaga Y."/>
            <person name="Zwiers L.-H."/>
            <person name="Turgeon B."/>
            <person name="Goodwin S."/>
            <person name="Spatafora J."/>
            <person name="Crous P."/>
            <person name="Grigoriev I."/>
        </authorList>
    </citation>
    <scope>NUCLEOTIDE SEQUENCE</scope>
    <source>
        <strain evidence="6">CBS 113979</strain>
    </source>
</reference>
<name>A0A6G1GV56_9PEZI</name>
<evidence type="ECO:0000313" key="6">
    <source>
        <dbReference type="EMBL" id="KAF1984843.1"/>
    </source>
</evidence>
<evidence type="ECO:0000256" key="3">
    <source>
        <dbReference type="ARBA" id="ARBA00022801"/>
    </source>
</evidence>
<keyword evidence="3 5" id="KW-0378">Hydrolase</keyword>
<keyword evidence="2 5" id="KW-0732">Signal</keyword>
<dbReference type="GO" id="GO:0052689">
    <property type="term" value="F:carboxylic ester hydrolase activity"/>
    <property type="evidence" value="ECO:0007669"/>
    <property type="project" value="UniProtKB-KW"/>
</dbReference>
<keyword evidence="7" id="KW-1185">Reference proteome</keyword>
<organism evidence="6 7">
    <name type="scientific">Aulographum hederae CBS 113979</name>
    <dbReference type="NCBI Taxonomy" id="1176131"/>
    <lineage>
        <taxon>Eukaryota</taxon>
        <taxon>Fungi</taxon>
        <taxon>Dikarya</taxon>
        <taxon>Ascomycota</taxon>
        <taxon>Pezizomycotina</taxon>
        <taxon>Dothideomycetes</taxon>
        <taxon>Pleosporomycetidae</taxon>
        <taxon>Aulographales</taxon>
        <taxon>Aulographaceae</taxon>
    </lineage>
</organism>
<protein>
    <recommendedName>
        <fullName evidence="5">Carboxylic ester hydrolase</fullName>
        <ecNumber evidence="5">3.1.1.-</ecNumber>
    </recommendedName>
</protein>
<sequence>MFFAFASVVCWLASIPVQASPRANPPSYHNKRTQRDDACTSLHLNLTVPDFTLLSSSATPIHNFSVPGGPGPDDPPLSNLSFCNFTAILTHASAADYAFVTIWLPFDGWNGRFLATGGGGLLAGYNGSLPLPLSQGYATGFTDAGLSRNGTIEPSTGLWVLKRKGVVDHDLVENFASRSVHDMTVVGKEAVKAFYEEPAHHSYYTGCSTGGRQGYFAAHYYPHDYDGILANAPNLYTPRSLGGLYWLAVVMGNSVAPPNCVFAAYQSAIVAACDGIDGAVDGTVSRPWECGNITITPTFADVVASILRGARAAPTNISDSGSADSWCGIPPSAPFTTLANTTTSPSPFINGNFTTVPTPFSAAAAWLRLFVLKDADADITNLSYHAFDALWRRGQEYPYATIQFRRDLQKNMQPEGGKQQDEHEDKDKDKHEEIKSYYRLFLAPGVGHCGGGTGPTPTDDLGALVRWVEQGEVPERLQARGMREDGGVVERGLCVWPSVERYEGGDVFEGGVGGVRVMWRETAREVGGRWDG</sequence>
<keyword evidence="1" id="KW-0719">Serine esterase</keyword>
<accession>A0A6G1GV56</accession>
<evidence type="ECO:0000256" key="2">
    <source>
        <dbReference type="ARBA" id="ARBA00022729"/>
    </source>
</evidence>
<dbReference type="PANTHER" id="PTHR33938">
    <property type="entry name" value="FERULOYL ESTERASE B-RELATED"/>
    <property type="match status" value="1"/>
</dbReference>
<keyword evidence="4" id="KW-1015">Disulfide bond</keyword>
<dbReference type="InterPro" id="IPR011118">
    <property type="entry name" value="Tannase/feruloyl_esterase"/>
</dbReference>
<feature type="signal peptide" evidence="5">
    <location>
        <begin position="1"/>
        <end position="19"/>
    </location>
</feature>
<dbReference type="Proteomes" id="UP000800041">
    <property type="component" value="Unassembled WGS sequence"/>
</dbReference>
<evidence type="ECO:0000313" key="7">
    <source>
        <dbReference type="Proteomes" id="UP000800041"/>
    </source>
</evidence>
<dbReference type="Pfam" id="PF07519">
    <property type="entry name" value="Tannase"/>
    <property type="match status" value="2"/>
</dbReference>
<dbReference type="OrthoDB" id="3039123at2759"/>
<comment type="similarity">
    <text evidence="5">Belongs to the tannase family.</text>
</comment>
<dbReference type="AlphaFoldDB" id="A0A6G1GV56"/>
<dbReference type="EC" id="3.1.1.-" evidence="5"/>
<evidence type="ECO:0000256" key="5">
    <source>
        <dbReference type="RuleBase" id="RU361238"/>
    </source>
</evidence>
<feature type="chain" id="PRO_5026375627" description="Carboxylic ester hydrolase" evidence="5">
    <location>
        <begin position="20"/>
        <end position="532"/>
    </location>
</feature>